<accession>A0A3B0TTK7</accession>
<comment type="similarity">
    <text evidence="1">Belongs to the LysR transcriptional regulatory family.</text>
</comment>
<dbReference type="Gene3D" id="1.10.10.10">
    <property type="entry name" value="Winged helix-like DNA-binding domain superfamily/Winged helix DNA-binding domain"/>
    <property type="match status" value="1"/>
</dbReference>
<evidence type="ECO:0000256" key="2">
    <source>
        <dbReference type="ARBA" id="ARBA00023015"/>
    </source>
</evidence>
<evidence type="ECO:0000256" key="1">
    <source>
        <dbReference type="ARBA" id="ARBA00009437"/>
    </source>
</evidence>
<dbReference type="PROSITE" id="PS50931">
    <property type="entry name" value="HTH_LYSR"/>
    <property type="match status" value="1"/>
</dbReference>
<keyword evidence="3" id="KW-0238">DNA-binding</keyword>
<sequence>MITFDSDHLKTFTAIAETGSFSRAATRVHKTQSAVSMQMKRLEETVGRALFLKEGRRNRLTREGDRLLDYATRLVRLNEEAARAFSAPSLTGMVRLGTPDDYADRFLPPVLARFVRSHPGVELEVLCEPSIKLTRSVAKDELDLAIITQCDSDPVGQVIRRENLLWVTSQRACVHTSDVVPMALGPTSCCWRQASEIALNDAGKSYRVAFTSANATANTAVVLSGLAVSVFPESAVRPGMTILEPADGFPPLPPCEVALLRGTNKTSEPVAALADHIVELLGNHTERRVADIDMH</sequence>
<organism evidence="6">
    <name type="scientific">hydrothermal vent metagenome</name>
    <dbReference type="NCBI Taxonomy" id="652676"/>
    <lineage>
        <taxon>unclassified sequences</taxon>
        <taxon>metagenomes</taxon>
        <taxon>ecological metagenomes</taxon>
    </lineage>
</organism>
<keyword evidence="2" id="KW-0805">Transcription regulation</keyword>
<dbReference type="PANTHER" id="PTHR30579:SF7">
    <property type="entry name" value="HTH-TYPE TRANSCRIPTIONAL REGULATOR LRHA-RELATED"/>
    <property type="match status" value="1"/>
</dbReference>
<dbReference type="PRINTS" id="PR00039">
    <property type="entry name" value="HTHLYSR"/>
</dbReference>
<dbReference type="AlphaFoldDB" id="A0A3B0TTK7"/>
<dbReference type="SUPFAM" id="SSF53850">
    <property type="entry name" value="Periplasmic binding protein-like II"/>
    <property type="match status" value="1"/>
</dbReference>
<evidence type="ECO:0000256" key="4">
    <source>
        <dbReference type="ARBA" id="ARBA00023163"/>
    </source>
</evidence>
<dbReference type="InterPro" id="IPR036390">
    <property type="entry name" value="WH_DNA-bd_sf"/>
</dbReference>
<dbReference type="Gene3D" id="3.40.190.10">
    <property type="entry name" value="Periplasmic binding protein-like II"/>
    <property type="match status" value="2"/>
</dbReference>
<evidence type="ECO:0000256" key="3">
    <source>
        <dbReference type="ARBA" id="ARBA00023125"/>
    </source>
</evidence>
<reference evidence="6" key="1">
    <citation type="submission" date="2018-06" db="EMBL/GenBank/DDBJ databases">
        <authorList>
            <person name="Zhirakovskaya E."/>
        </authorList>
    </citation>
    <scope>NUCLEOTIDE SEQUENCE</scope>
</reference>
<dbReference type="SUPFAM" id="SSF46785">
    <property type="entry name" value="Winged helix' DNA-binding domain"/>
    <property type="match status" value="1"/>
</dbReference>
<dbReference type="InterPro" id="IPR005119">
    <property type="entry name" value="LysR_subst-bd"/>
</dbReference>
<proteinExistence type="inferred from homology"/>
<evidence type="ECO:0000313" key="6">
    <source>
        <dbReference type="EMBL" id="VAW16757.1"/>
    </source>
</evidence>
<evidence type="ECO:0000259" key="5">
    <source>
        <dbReference type="PROSITE" id="PS50931"/>
    </source>
</evidence>
<name>A0A3B0TTK7_9ZZZZ</name>
<dbReference type="PANTHER" id="PTHR30579">
    <property type="entry name" value="TRANSCRIPTIONAL REGULATOR"/>
    <property type="match status" value="1"/>
</dbReference>
<feature type="domain" description="HTH lysR-type" evidence="5">
    <location>
        <begin position="4"/>
        <end position="61"/>
    </location>
</feature>
<dbReference type="InterPro" id="IPR036388">
    <property type="entry name" value="WH-like_DNA-bd_sf"/>
</dbReference>
<dbReference type="GO" id="GO:0003677">
    <property type="term" value="F:DNA binding"/>
    <property type="evidence" value="ECO:0007669"/>
    <property type="project" value="UniProtKB-KW"/>
</dbReference>
<dbReference type="Pfam" id="PF03466">
    <property type="entry name" value="LysR_substrate"/>
    <property type="match status" value="1"/>
</dbReference>
<dbReference type="InterPro" id="IPR000847">
    <property type="entry name" value="LysR_HTH_N"/>
</dbReference>
<gene>
    <name evidence="6" type="ORF">MNBD_ALPHA09-1816</name>
</gene>
<dbReference type="Pfam" id="PF00126">
    <property type="entry name" value="HTH_1"/>
    <property type="match status" value="1"/>
</dbReference>
<dbReference type="InterPro" id="IPR050176">
    <property type="entry name" value="LTTR"/>
</dbReference>
<dbReference type="EMBL" id="UOEM01000099">
    <property type="protein sequence ID" value="VAW16757.1"/>
    <property type="molecule type" value="Genomic_DNA"/>
</dbReference>
<keyword evidence="4" id="KW-0804">Transcription</keyword>
<dbReference type="GO" id="GO:0003700">
    <property type="term" value="F:DNA-binding transcription factor activity"/>
    <property type="evidence" value="ECO:0007669"/>
    <property type="project" value="InterPro"/>
</dbReference>
<protein>
    <submittedName>
        <fullName evidence="6">FIG049039: Transcriptional regulator, LysR family</fullName>
    </submittedName>
</protein>